<keyword evidence="2" id="KW-1185">Reference proteome</keyword>
<protein>
    <recommendedName>
        <fullName evidence="3">Lipoprotein LpqN</fullName>
    </recommendedName>
</protein>
<dbReference type="EMBL" id="BJNG01000035">
    <property type="protein sequence ID" value="GEC21567.1"/>
    <property type="molecule type" value="Genomic_DNA"/>
</dbReference>
<organism evidence="1 2">
    <name type="scientific">Pseudonocardia hydrocarbonoxydans</name>
    <dbReference type="NCBI Taxonomy" id="76726"/>
    <lineage>
        <taxon>Bacteria</taxon>
        <taxon>Bacillati</taxon>
        <taxon>Actinomycetota</taxon>
        <taxon>Actinomycetes</taxon>
        <taxon>Pseudonocardiales</taxon>
        <taxon>Pseudonocardiaceae</taxon>
        <taxon>Pseudonocardia</taxon>
    </lineage>
</organism>
<sequence length="203" mass="21957">MTVSCGSPEYTYVANSEERTYVRLPVDWRAVDADELAAALGLDTGAALSEQGLWLEGYDADLLPSAAHLFGPHAPAPTGLLLVQDVAAPARGQYSLDRLRDLFQPTSETGRRALAQNPGSPLTDFALLADEVLTPGDGIRGVRVVYRYRVGGGPMQVFDKTAYVNDDASKLYVFVARCSSECYGQHQEEIERAVSSFTVLEGP</sequence>
<evidence type="ECO:0000313" key="2">
    <source>
        <dbReference type="Proteomes" id="UP000320338"/>
    </source>
</evidence>
<dbReference type="Gene3D" id="3.40.1000.10">
    <property type="entry name" value="Mog1/PsbP, alpha/beta/alpha sandwich"/>
    <property type="match status" value="1"/>
</dbReference>
<proteinExistence type="predicted"/>
<dbReference type="OrthoDB" id="3288963at2"/>
<evidence type="ECO:0008006" key="3">
    <source>
        <dbReference type="Google" id="ProtNLM"/>
    </source>
</evidence>
<reference evidence="1 2" key="1">
    <citation type="submission" date="2019-06" db="EMBL/GenBank/DDBJ databases">
        <title>Whole genome shotgun sequence of Pseudonocardia hydrocarbonoxydans NBRC 14498.</title>
        <authorList>
            <person name="Hosoyama A."/>
            <person name="Uohara A."/>
            <person name="Ohji S."/>
            <person name="Ichikawa N."/>
        </authorList>
    </citation>
    <scope>NUCLEOTIDE SEQUENCE [LARGE SCALE GENOMIC DNA]</scope>
    <source>
        <strain evidence="1 2">NBRC 14498</strain>
    </source>
</reference>
<comment type="caution">
    <text evidence="1">The sequence shown here is derived from an EMBL/GenBank/DDBJ whole genome shotgun (WGS) entry which is preliminary data.</text>
</comment>
<gene>
    <name evidence="1" type="ORF">PHY01_38500</name>
</gene>
<accession>A0A4Y3WRS3</accession>
<name>A0A4Y3WRS3_9PSEU</name>
<dbReference type="Proteomes" id="UP000320338">
    <property type="component" value="Unassembled WGS sequence"/>
</dbReference>
<evidence type="ECO:0000313" key="1">
    <source>
        <dbReference type="EMBL" id="GEC21567.1"/>
    </source>
</evidence>
<dbReference type="AlphaFoldDB" id="A0A4Y3WRS3"/>
<dbReference type="RefSeq" id="WP_141280370.1">
    <property type="nucleotide sequence ID" value="NZ_BAAARZ010000042.1"/>
</dbReference>